<dbReference type="Proteomes" id="UP001300502">
    <property type="component" value="Unassembled WGS sequence"/>
</dbReference>
<dbReference type="EMBL" id="JANCYU010000026">
    <property type="protein sequence ID" value="KAK4524912.1"/>
    <property type="molecule type" value="Genomic_DNA"/>
</dbReference>
<protein>
    <submittedName>
        <fullName evidence="1">Uncharacterized protein</fullName>
    </submittedName>
</protein>
<name>A0AAV9IC45_9RHOD</name>
<accession>A0AAV9IC45</accession>
<comment type="caution">
    <text evidence="1">The sequence shown here is derived from an EMBL/GenBank/DDBJ whole genome shotgun (WGS) entry which is preliminary data.</text>
</comment>
<dbReference type="AlphaFoldDB" id="A0AAV9IC45"/>
<organism evidence="1 2">
    <name type="scientific">Galdieria yellowstonensis</name>
    <dbReference type="NCBI Taxonomy" id="3028027"/>
    <lineage>
        <taxon>Eukaryota</taxon>
        <taxon>Rhodophyta</taxon>
        <taxon>Bangiophyceae</taxon>
        <taxon>Galdieriales</taxon>
        <taxon>Galdieriaceae</taxon>
        <taxon>Galdieria</taxon>
    </lineage>
</organism>
<sequence>MRADEVPSDDELKTIFNIIKYIYYVVMKLKLIPALQKEEFPKDTTIIIKGKGADNYVKAVRMLTETKNQIIACDSSNYPTNRNCFILEVDFPNEKPKDLAYKLEEMVETLDEFTFSQEELNMFSPTNVF</sequence>
<evidence type="ECO:0000313" key="1">
    <source>
        <dbReference type="EMBL" id="KAK4524912.1"/>
    </source>
</evidence>
<keyword evidence="2" id="KW-1185">Reference proteome</keyword>
<evidence type="ECO:0000313" key="2">
    <source>
        <dbReference type="Proteomes" id="UP001300502"/>
    </source>
</evidence>
<gene>
    <name evidence="1" type="ORF">GAYE_SCF06G2814</name>
</gene>
<reference evidence="1 2" key="1">
    <citation type="submission" date="2022-07" db="EMBL/GenBank/DDBJ databases">
        <title>Genome-wide signatures of adaptation to extreme environments.</title>
        <authorList>
            <person name="Cho C.H."/>
            <person name="Yoon H.S."/>
        </authorList>
    </citation>
    <scope>NUCLEOTIDE SEQUENCE [LARGE SCALE GENOMIC DNA]</scope>
    <source>
        <strain evidence="1 2">108.79 E11</strain>
    </source>
</reference>
<proteinExistence type="predicted"/>